<feature type="domain" description="OmpR/PhoB-type" evidence="3">
    <location>
        <begin position="121"/>
        <end position="217"/>
    </location>
</feature>
<reference evidence="4" key="1">
    <citation type="submission" date="2002-05" db="EMBL/GenBank/DDBJ databases">
        <title>The genome sequence of Chlamydia pneumoniae TW183 and comparison with other Chlamydia strains based on whole genome sequence analysis.</title>
        <authorList>
            <person name="Geng M.M."/>
            <person name="Schuhmacher A."/>
            <person name="Muehldorfer I."/>
            <person name="Bensch K.W."/>
            <person name="Schaefer K.P."/>
            <person name="Schneider S."/>
            <person name="Pohl T."/>
            <person name="Essig A."/>
            <person name="Marre R."/>
            <person name="Melchers K."/>
        </authorList>
    </citation>
    <scope>NUCLEOTIDE SEQUENCE [LARGE SCALE GENOMIC DNA]</scope>
    <source>
        <strain evidence="4">TW-183</strain>
    </source>
</reference>
<dbReference type="InterPro" id="IPR016032">
    <property type="entry name" value="Sig_transdc_resp-reg_C-effctor"/>
</dbReference>
<dbReference type="RefSeq" id="WP_010883387.1">
    <property type="nucleotide sequence ID" value="NC_005043.1"/>
</dbReference>
<dbReference type="EMBL" id="AE009440">
    <property type="protein sequence ID" value="AAP98707.1"/>
    <property type="molecule type" value="Genomic_DNA"/>
</dbReference>
<name>A0ABN3YQ91_CHLPN</name>
<organism evidence="4 5">
    <name type="scientific">Chlamydia pneumoniae</name>
    <name type="common">Chlamydophila pneumoniae</name>
    <dbReference type="NCBI Taxonomy" id="83558"/>
    <lineage>
        <taxon>Bacteria</taxon>
        <taxon>Pseudomonadati</taxon>
        <taxon>Chlamydiota</taxon>
        <taxon>Chlamydiia</taxon>
        <taxon>Chlamydiales</taxon>
        <taxon>Chlamydiaceae</taxon>
        <taxon>Chlamydia/Chlamydophila group</taxon>
        <taxon>Chlamydia</taxon>
    </lineage>
</organism>
<dbReference type="SUPFAM" id="SSF46894">
    <property type="entry name" value="C-terminal effector domain of the bipartite response regulators"/>
    <property type="match status" value="1"/>
</dbReference>
<dbReference type="SMART" id="SM00862">
    <property type="entry name" value="Trans_reg_C"/>
    <property type="match status" value="1"/>
</dbReference>
<keyword evidence="1 2" id="KW-0238">DNA-binding</keyword>
<dbReference type="InterPro" id="IPR001867">
    <property type="entry name" value="OmpR/PhoB-type_DNA-bd"/>
</dbReference>
<proteinExistence type="predicted"/>
<dbReference type="InterPro" id="IPR055158">
    <property type="entry name" value="ChxR_N"/>
</dbReference>
<dbReference type="CDD" id="cd00383">
    <property type="entry name" value="trans_reg_C"/>
    <property type="match status" value="1"/>
</dbReference>
<feature type="DNA-binding region" description="OmpR/PhoB-type" evidence="2">
    <location>
        <begin position="121"/>
        <end position="217"/>
    </location>
</feature>
<dbReference type="InterPro" id="IPR036388">
    <property type="entry name" value="WH-like_DNA-bd_sf"/>
</dbReference>
<keyword evidence="5" id="KW-1185">Reference proteome</keyword>
<evidence type="ECO:0000256" key="1">
    <source>
        <dbReference type="ARBA" id="ARBA00023125"/>
    </source>
</evidence>
<dbReference type="Pfam" id="PF22368">
    <property type="entry name" value="ChxR_N"/>
    <property type="match status" value="1"/>
</dbReference>
<dbReference type="InterPro" id="IPR011006">
    <property type="entry name" value="CheY-like_superfamily"/>
</dbReference>
<dbReference type="SUPFAM" id="SSF52172">
    <property type="entry name" value="CheY-like"/>
    <property type="match status" value="1"/>
</dbReference>
<dbReference type="PROSITE" id="PS51755">
    <property type="entry name" value="OMPR_PHOB"/>
    <property type="match status" value="1"/>
</dbReference>
<dbReference type="Gene3D" id="3.40.50.2300">
    <property type="match status" value="1"/>
</dbReference>
<dbReference type="Gene3D" id="1.10.10.10">
    <property type="entry name" value="Winged helix-like DNA-binding domain superfamily/Winged helix DNA-binding domain"/>
    <property type="match status" value="1"/>
</dbReference>
<evidence type="ECO:0000256" key="2">
    <source>
        <dbReference type="PROSITE-ProRule" id="PRU01091"/>
    </source>
</evidence>
<evidence type="ECO:0000259" key="3">
    <source>
        <dbReference type="PROSITE" id="PS51755"/>
    </source>
</evidence>
<accession>A0ABN3YQ91</accession>
<sequence>MIGDKIILFVTEDLSLSSQLKDLASQRSDYQILVSPVFPTSFESVAIFCEYLLLPEQIFSPGIFPEEDLIVLFDTFQEEAITKVLNQGATGYLLRPITAKVLDAVIRAFLRQHEVLEHSIPDTMTFGDHTFRVLNLVIESPEGSVYLTPSEAGILKKLLINRGHLCLRKNLLAEIKGNTKEIIARNVDVHIASLRKKLGPYGSKIVTIRGVGYLFSDDDSIPLQNHDNTAHPNEE</sequence>
<evidence type="ECO:0000313" key="5">
    <source>
        <dbReference type="Proteomes" id="UP000000424"/>
    </source>
</evidence>
<evidence type="ECO:0000313" key="4">
    <source>
        <dbReference type="EMBL" id="AAP98707.1"/>
    </source>
</evidence>
<protein>
    <submittedName>
        <fullName evidence="4">Trans-activating transcription regulator</fullName>
    </submittedName>
</protein>
<gene>
    <name evidence="4" type="primary">tctD</name>
    <name evidence="4" type="ordered locus">CpB0778</name>
</gene>
<dbReference type="GeneID" id="45050805"/>
<dbReference type="Proteomes" id="UP000000424">
    <property type="component" value="Chromosome"/>
</dbReference>
<dbReference type="Pfam" id="PF00486">
    <property type="entry name" value="Trans_reg_C"/>
    <property type="match status" value="1"/>
</dbReference>